<reference evidence="1" key="1">
    <citation type="submission" date="2021-02" db="EMBL/GenBank/DDBJ databases">
        <authorList>
            <person name="Nowell W R."/>
        </authorList>
    </citation>
    <scope>NUCLEOTIDE SEQUENCE</scope>
</reference>
<organism evidence="1 2">
    <name type="scientific">Adineta ricciae</name>
    <name type="common">Rotifer</name>
    <dbReference type="NCBI Taxonomy" id="249248"/>
    <lineage>
        <taxon>Eukaryota</taxon>
        <taxon>Metazoa</taxon>
        <taxon>Spiralia</taxon>
        <taxon>Gnathifera</taxon>
        <taxon>Rotifera</taxon>
        <taxon>Eurotatoria</taxon>
        <taxon>Bdelloidea</taxon>
        <taxon>Adinetida</taxon>
        <taxon>Adinetidae</taxon>
        <taxon>Adineta</taxon>
    </lineage>
</organism>
<feature type="non-terminal residue" evidence="1">
    <location>
        <position position="75"/>
    </location>
</feature>
<evidence type="ECO:0000313" key="2">
    <source>
        <dbReference type="Proteomes" id="UP000663828"/>
    </source>
</evidence>
<comment type="caution">
    <text evidence="1">The sequence shown here is derived from an EMBL/GenBank/DDBJ whole genome shotgun (WGS) entry which is preliminary data.</text>
</comment>
<dbReference type="EMBL" id="CAJNOR010022094">
    <property type="protein sequence ID" value="CAF1691785.1"/>
    <property type="molecule type" value="Genomic_DNA"/>
</dbReference>
<keyword evidence="2" id="KW-1185">Reference proteome</keyword>
<protein>
    <submittedName>
        <fullName evidence="1">Uncharacterized protein</fullName>
    </submittedName>
</protein>
<accession>A0A816HYP4</accession>
<name>A0A816HYP4_ADIRI</name>
<sequence length="75" mass="8703">MHTVFRIHDIKVIGTGRPLYEVNISLTLDSDEEFRTLTDHIRRENHIDGKGWTRLGQLLIELGQPDTAEKIYDTL</sequence>
<gene>
    <name evidence="1" type="ORF">XAT740_LOCUS64352</name>
</gene>
<dbReference type="AlphaFoldDB" id="A0A816HYP4"/>
<evidence type="ECO:0000313" key="1">
    <source>
        <dbReference type="EMBL" id="CAF1691785.1"/>
    </source>
</evidence>
<proteinExistence type="predicted"/>
<dbReference type="Proteomes" id="UP000663828">
    <property type="component" value="Unassembled WGS sequence"/>
</dbReference>